<keyword evidence="6" id="KW-0238">DNA-binding</keyword>
<keyword evidence="7" id="KW-0804">Transcription</keyword>
<dbReference type="PANTHER" id="PTHR46577">
    <property type="entry name" value="HTH-TYPE TRANSCRIPTIONAL REGULATORY PROTEIN GABR"/>
    <property type="match status" value="1"/>
</dbReference>
<dbReference type="CDD" id="cd07377">
    <property type="entry name" value="WHTH_GntR"/>
    <property type="match status" value="1"/>
</dbReference>
<dbReference type="InterPro" id="IPR036390">
    <property type="entry name" value="WH_DNA-bd_sf"/>
</dbReference>
<dbReference type="Pfam" id="PF00392">
    <property type="entry name" value="GntR"/>
    <property type="match status" value="1"/>
</dbReference>
<dbReference type="Proteomes" id="UP000036867">
    <property type="component" value="Unassembled WGS sequence"/>
</dbReference>
<keyword evidence="5" id="KW-0805">Transcription regulation</keyword>
<dbReference type="Gene3D" id="3.40.640.10">
    <property type="entry name" value="Type I PLP-dependent aspartate aminotransferase-like (Major domain)"/>
    <property type="match status" value="1"/>
</dbReference>
<keyword evidence="10" id="KW-1185">Reference proteome</keyword>
<dbReference type="InterPro" id="IPR004839">
    <property type="entry name" value="Aminotransferase_I/II_large"/>
</dbReference>
<evidence type="ECO:0000256" key="4">
    <source>
        <dbReference type="ARBA" id="ARBA00022898"/>
    </source>
</evidence>
<dbReference type="SUPFAM" id="SSF46785">
    <property type="entry name" value="Winged helix' DNA-binding domain"/>
    <property type="match status" value="1"/>
</dbReference>
<comment type="similarity">
    <text evidence="2">In the C-terminal section; belongs to the class-I pyridoxal-phosphate-dependent aminotransferase family.</text>
</comment>
<dbReference type="EMBL" id="LILB01000005">
    <property type="protein sequence ID" value="KOO49519.1"/>
    <property type="molecule type" value="Genomic_DNA"/>
</dbReference>
<evidence type="ECO:0000313" key="10">
    <source>
        <dbReference type="Proteomes" id="UP000036867"/>
    </source>
</evidence>
<reference evidence="10" key="1">
    <citation type="submission" date="2015-08" db="EMBL/GenBank/DDBJ databases">
        <title>Fjat-10028 dsm 16317.</title>
        <authorList>
            <person name="Liu B."/>
            <person name="Wang J."/>
            <person name="Zhu Y."/>
            <person name="Liu G."/>
            <person name="Chen Q."/>
            <person name="Chen Z."/>
            <person name="Lan J."/>
            <person name="Che J."/>
            <person name="Ge C."/>
            <person name="Shi H."/>
            <person name="Pan Z."/>
            <person name="Liu X."/>
        </authorList>
    </citation>
    <scope>NUCLEOTIDE SEQUENCE [LARGE SCALE GENOMIC DNA]</scope>
    <source>
        <strain evidence="10">DSM 16317</strain>
    </source>
</reference>
<dbReference type="GeneID" id="301137265"/>
<dbReference type="STRING" id="263475.AMD00_14285"/>
<dbReference type="Pfam" id="PF00155">
    <property type="entry name" value="Aminotran_1_2"/>
    <property type="match status" value="1"/>
</dbReference>
<gene>
    <name evidence="9" type="ORF">AMD00_14285</name>
</gene>
<evidence type="ECO:0000259" key="8">
    <source>
        <dbReference type="PROSITE" id="PS50949"/>
    </source>
</evidence>
<keyword evidence="3" id="KW-0808">Transferase</keyword>
<evidence type="ECO:0000256" key="7">
    <source>
        <dbReference type="ARBA" id="ARBA00023163"/>
    </source>
</evidence>
<dbReference type="InterPro" id="IPR015421">
    <property type="entry name" value="PyrdxlP-dep_Trfase_major"/>
</dbReference>
<dbReference type="CDD" id="cd00609">
    <property type="entry name" value="AAT_like"/>
    <property type="match status" value="1"/>
</dbReference>
<dbReference type="InterPro" id="IPR000524">
    <property type="entry name" value="Tscrpt_reg_HTH_GntR"/>
</dbReference>
<feature type="domain" description="HTH gntR-type" evidence="8">
    <location>
        <begin position="12"/>
        <end position="80"/>
    </location>
</feature>
<evidence type="ECO:0000313" key="9">
    <source>
        <dbReference type="EMBL" id="KOO49519.1"/>
    </source>
</evidence>
<dbReference type="OrthoDB" id="9808770at2"/>
<dbReference type="PANTHER" id="PTHR46577:SF1">
    <property type="entry name" value="HTH-TYPE TRANSCRIPTIONAL REGULATORY PROTEIN GABR"/>
    <property type="match status" value="1"/>
</dbReference>
<sequence length="456" mass="52499">MTLTIYFDQSSKALYIQIYEQIKQLIQSQQLVEGSKLPSKRLLANQLQVSIHTVQIAYEQLTAEGFISSRERSGYYVAPFLDEWRIKIFPKQEEVIINDVSDSIDIDFNSGQIAYNHFPFKTWQKITTNLMRADMTYHSPWQGERSLREQICQYVYLSRGVSCTVEQIYICNGTQSQLSLLCRYFGPTASVGFEEPGFSRAYSIFNQYRMNIVSIPVDALGMSIPEEPLSLLYTTPAHQFPLGMIMPIQRRYALLQWALQTDAYIIEDDYDSEFRYSGKPIPSLHSLDYQDRVIYFGTFSKALLPSLRISYMILPNELVNDFNDFYTEQKSTVSRIEQLSIAEFMKQGHWDKHLGKMRTLYRKKRDILVTQLKLKLGENVQIIGENAGLHLIIHLKLNISEASAIQRGMECGVKIYSVSHYYHTSPKNTLLLLGYGGLNEEQITDGINLLANAWIG</sequence>
<dbReference type="SUPFAM" id="SSF53383">
    <property type="entry name" value="PLP-dependent transferases"/>
    <property type="match status" value="1"/>
</dbReference>
<dbReference type="GO" id="GO:0003700">
    <property type="term" value="F:DNA-binding transcription factor activity"/>
    <property type="evidence" value="ECO:0007669"/>
    <property type="project" value="InterPro"/>
</dbReference>
<protein>
    <recommendedName>
        <fullName evidence="8">HTH gntR-type domain-containing protein</fullName>
    </recommendedName>
</protein>
<evidence type="ECO:0000256" key="6">
    <source>
        <dbReference type="ARBA" id="ARBA00023125"/>
    </source>
</evidence>
<organism evidence="9 10">
    <name type="scientific">Viridibacillus arvi</name>
    <dbReference type="NCBI Taxonomy" id="263475"/>
    <lineage>
        <taxon>Bacteria</taxon>
        <taxon>Bacillati</taxon>
        <taxon>Bacillota</taxon>
        <taxon>Bacilli</taxon>
        <taxon>Bacillales</taxon>
        <taxon>Caryophanaceae</taxon>
        <taxon>Viridibacillus</taxon>
    </lineage>
</organism>
<dbReference type="RefSeq" id="WP_053417688.1">
    <property type="nucleotide sequence ID" value="NZ_JBCMHV010000008.1"/>
</dbReference>
<comment type="caution">
    <text evidence="9">The sequence shown here is derived from an EMBL/GenBank/DDBJ whole genome shotgun (WGS) entry which is preliminary data.</text>
</comment>
<dbReference type="GO" id="GO:0008483">
    <property type="term" value="F:transaminase activity"/>
    <property type="evidence" value="ECO:0007669"/>
    <property type="project" value="UniProtKB-KW"/>
</dbReference>
<dbReference type="InterPro" id="IPR036388">
    <property type="entry name" value="WH-like_DNA-bd_sf"/>
</dbReference>
<proteinExistence type="inferred from homology"/>
<evidence type="ECO:0000256" key="2">
    <source>
        <dbReference type="ARBA" id="ARBA00005384"/>
    </source>
</evidence>
<evidence type="ECO:0000256" key="3">
    <source>
        <dbReference type="ARBA" id="ARBA00022576"/>
    </source>
</evidence>
<dbReference type="InterPro" id="IPR051446">
    <property type="entry name" value="HTH_trans_reg/aminotransferase"/>
</dbReference>
<dbReference type="SMART" id="SM00345">
    <property type="entry name" value="HTH_GNTR"/>
    <property type="match status" value="1"/>
</dbReference>
<dbReference type="AlphaFoldDB" id="A0A0M0LEQ0"/>
<dbReference type="GO" id="GO:0030170">
    <property type="term" value="F:pyridoxal phosphate binding"/>
    <property type="evidence" value="ECO:0007669"/>
    <property type="project" value="InterPro"/>
</dbReference>
<dbReference type="PATRIC" id="fig|263475.3.peg.4121"/>
<comment type="cofactor">
    <cofactor evidence="1">
        <name>pyridoxal 5'-phosphate</name>
        <dbReference type="ChEBI" id="CHEBI:597326"/>
    </cofactor>
</comment>
<dbReference type="PROSITE" id="PS50949">
    <property type="entry name" value="HTH_GNTR"/>
    <property type="match status" value="1"/>
</dbReference>
<evidence type="ECO:0000256" key="1">
    <source>
        <dbReference type="ARBA" id="ARBA00001933"/>
    </source>
</evidence>
<dbReference type="InterPro" id="IPR015424">
    <property type="entry name" value="PyrdxlP-dep_Trfase"/>
</dbReference>
<keyword evidence="4" id="KW-0663">Pyridoxal phosphate</keyword>
<evidence type="ECO:0000256" key="5">
    <source>
        <dbReference type="ARBA" id="ARBA00023015"/>
    </source>
</evidence>
<dbReference type="GO" id="GO:0003677">
    <property type="term" value="F:DNA binding"/>
    <property type="evidence" value="ECO:0007669"/>
    <property type="project" value="UniProtKB-KW"/>
</dbReference>
<dbReference type="Gene3D" id="1.10.10.10">
    <property type="entry name" value="Winged helix-like DNA-binding domain superfamily/Winged helix DNA-binding domain"/>
    <property type="match status" value="1"/>
</dbReference>
<keyword evidence="3" id="KW-0032">Aminotransferase</keyword>
<name>A0A0M0LEQ0_9BACL</name>
<accession>A0A0M0LEQ0</accession>